<feature type="transmembrane region" description="Helical" evidence="6">
    <location>
        <begin position="195"/>
        <end position="216"/>
    </location>
</feature>
<dbReference type="Pfam" id="PF07690">
    <property type="entry name" value="MFS_1"/>
    <property type="match status" value="1"/>
</dbReference>
<dbReference type="AlphaFoldDB" id="A0A0A2IBV3"/>
<accession>A0A0A2IBV3</accession>
<keyword evidence="2" id="KW-0813">Transport</keyword>
<dbReference type="VEuPathDB" id="FungiDB:PEXP_070710"/>
<proteinExistence type="predicted"/>
<dbReference type="InterPro" id="IPR011701">
    <property type="entry name" value="MFS"/>
</dbReference>
<dbReference type="PANTHER" id="PTHR43791:SF36">
    <property type="entry name" value="TRANSPORTER, PUTATIVE (AFU_ORTHOLOGUE AFUA_6G08340)-RELATED"/>
    <property type="match status" value="1"/>
</dbReference>
<protein>
    <submittedName>
        <fullName evidence="7">Major facilitator superfamily domain, general substrate transporter</fullName>
    </submittedName>
</protein>
<feature type="transmembrane region" description="Helical" evidence="6">
    <location>
        <begin position="438"/>
        <end position="458"/>
    </location>
</feature>
<evidence type="ECO:0000256" key="3">
    <source>
        <dbReference type="ARBA" id="ARBA00022692"/>
    </source>
</evidence>
<comment type="caution">
    <text evidence="7">The sequence shown here is derived from an EMBL/GenBank/DDBJ whole genome shotgun (WGS) entry which is preliminary data.</text>
</comment>
<evidence type="ECO:0000256" key="4">
    <source>
        <dbReference type="ARBA" id="ARBA00022989"/>
    </source>
</evidence>
<dbReference type="EMBL" id="JQFZ01000016">
    <property type="protein sequence ID" value="KGO63042.1"/>
    <property type="molecule type" value="Genomic_DNA"/>
</dbReference>
<keyword evidence="3 6" id="KW-0812">Transmembrane</keyword>
<dbReference type="HOGENOM" id="CLU_001265_0_5_1"/>
<feature type="transmembrane region" description="Helical" evidence="6">
    <location>
        <begin position="333"/>
        <end position="351"/>
    </location>
</feature>
<dbReference type="InterPro" id="IPR036259">
    <property type="entry name" value="MFS_trans_sf"/>
</dbReference>
<keyword evidence="8" id="KW-1185">Reference proteome</keyword>
<dbReference type="STRING" id="27334.A0A0A2IBV3"/>
<name>A0A0A2IBV3_PENEN</name>
<feature type="transmembrane region" description="Helical" evidence="6">
    <location>
        <begin position="136"/>
        <end position="155"/>
    </location>
</feature>
<feature type="transmembrane region" description="Helical" evidence="6">
    <location>
        <begin position="402"/>
        <end position="423"/>
    </location>
</feature>
<feature type="transmembrane region" description="Helical" evidence="6">
    <location>
        <begin position="297"/>
        <end position="321"/>
    </location>
</feature>
<sequence>MGTKDSSTTVKLDTLPRQSQDVEIGIVRPILASDVDLKREANSADQPNEAEIFLAEHNAEWGQYTAGEAKSVLRRIDWRIPPLIAITMTLAGVDKILISNATLYGMTEDTVASIFYFGYMAATFPANAMLQRVPVGKALGCATIGWGIIAMLMGATKNFAGLLVLRLIMGCFEAPIFPCITTLVGMWYTKKEQPTRTAICFAVFSTLITGTVSYGIGHAKTSVAPWRLLFLVFGPVTILWGGVLFIFLPDSPLKDGFMKGKERFIAISRVKGNMTGIENKELKWDQVQEAFLDYKTYALFLFYLSSNVPLGGLSTFAAQIVSGLGYSSLETTLLGMPTGMFQTFAGLMVAVPQRWLKNKRWLPDENMTGKLVSYYFFFFFWGPYATVLSLPMANVSGHTKRLTVNGCIFVAYCMAMVIGPQLFIEKEAPQYATGYNCILGFEICAILSLAVYAFGCMIENKRRDQREGKDIQVSTAHQLSDLTDWQKKGFRYIY</sequence>
<dbReference type="PhylomeDB" id="A0A0A2IBV3"/>
<feature type="transmembrane region" description="Helical" evidence="6">
    <location>
        <begin position="167"/>
        <end position="189"/>
    </location>
</feature>
<dbReference type="Gene3D" id="1.20.1250.20">
    <property type="entry name" value="MFS general substrate transporter like domains"/>
    <property type="match status" value="1"/>
</dbReference>
<evidence type="ECO:0000313" key="7">
    <source>
        <dbReference type="EMBL" id="KGO63042.1"/>
    </source>
</evidence>
<keyword evidence="5 6" id="KW-0472">Membrane</keyword>
<dbReference type="Proteomes" id="UP000030143">
    <property type="component" value="Unassembled WGS sequence"/>
</dbReference>
<evidence type="ECO:0000256" key="6">
    <source>
        <dbReference type="SAM" id="Phobius"/>
    </source>
</evidence>
<dbReference type="GeneID" id="27676936"/>
<dbReference type="SUPFAM" id="SSF103473">
    <property type="entry name" value="MFS general substrate transporter"/>
    <property type="match status" value="1"/>
</dbReference>
<dbReference type="PANTHER" id="PTHR43791">
    <property type="entry name" value="PERMEASE-RELATED"/>
    <property type="match status" value="1"/>
</dbReference>
<dbReference type="OrthoDB" id="6730379at2759"/>
<evidence type="ECO:0000256" key="2">
    <source>
        <dbReference type="ARBA" id="ARBA00022448"/>
    </source>
</evidence>
<feature type="transmembrane region" description="Helical" evidence="6">
    <location>
        <begin position="228"/>
        <end position="248"/>
    </location>
</feature>
<reference evidence="7 8" key="1">
    <citation type="journal article" date="2015" name="Mol. Plant Microbe Interact.">
        <title>Genome, transcriptome, and functional analyses of Penicillium expansum provide new insights into secondary metabolism and pathogenicity.</title>
        <authorList>
            <person name="Ballester A.R."/>
            <person name="Marcet-Houben M."/>
            <person name="Levin E."/>
            <person name="Sela N."/>
            <person name="Selma-Lazaro C."/>
            <person name="Carmona L."/>
            <person name="Wisniewski M."/>
            <person name="Droby S."/>
            <person name="Gonzalez-Candelas L."/>
            <person name="Gabaldon T."/>
        </authorList>
    </citation>
    <scope>NUCLEOTIDE SEQUENCE [LARGE SCALE GENOMIC DNA]</scope>
    <source>
        <strain evidence="7 8">MD-8</strain>
    </source>
</reference>
<feature type="transmembrane region" description="Helical" evidence="6">
    <location>
        <begin position="371"/>
        <end position="390"/>
    </location>
</feature>
<evidence type="ECO:0000256" key="1">
    <source>
        <dbReference type="ARBA" id="ARBA00004141"/>
    </source>
</evidence>
<dbReference type="RefSeq" id="XP_016603527.1">
    <property type="nucleotide sequence ID" value="XM_016741517.1"/>
</dbReference>
<gene>
    <name evidence="7" type="ORF">PEX2_042420</name>
</gene>
<comment type="subcellular location">
    <subcellularLocation>
        <location evidence="1">Membrane</location>
        <topology evidence="1">Multi-pass membrane protein</topology>
    </subcellularLocation>
</comment>
<evidence type="ECO:0000256" key="5">
    <source>
        <dbReference type="ARBA" id="ARBA00023136"/>
    </source>
</evidence>
<organism evidence="7 8">
    <name type="scientific">Penicillium expansum</name>
    <name type="common">Blue mold rot fungus</name>
    <dbReference type="NCBI Taxonomy" id="27334"/>
    <lineage>
        <taxon>Eukaryota</taxon>
        <taxon>Fungi</taxon>
        <taxon>Dikarya</taxon>
        <taxon>Ascomycota</taxon>
        <taxon>Pezizomycotina</taxon>
        <taxon>Eurotiomycetes</taxon>
        <taxon>Eurotiomycetidae</taxon>
        <taxon>Eurotiales</taxon>
        <taxon>Aspergillaceae</taxon>
        <taxon>Penicillium</taxon>
    </lineage>
</organism>
<dbReference type="GO" id="GO:0016020">
    <property type="term" value="C:membrane"/>
    <property type="evidence" value="ECO:0007669"/>
    <property type="project" value="UniProtKB-SubCell"/>
</dbReference>
<dbReference type="GO" id="GO:0022857">
    <property type="term" value="F:transmembrane transporter activity"/>
    <property type="evidence" value="ECO:0007669"/>
    <property type="project" value="InterPro"/>
</dbReference>
<evidence type="ECO:0000313" key="8">
    <source>
        <dbReference type="Proteomes" id="UP000030143"/>
    </source>
</evidence>
<keyword evidence="4 6" id="KW-1133">Transmembrane helix</keyword>